<dbReference type="GO" id="GO:0003852">
    <property type="term" value="F:2-isopropylmalate synthase activity"/>
    <property type="evidence" value="ECO:0007669"/>
    <property type="project" value="TreeGrafter"/>
</dbReference>
<reference evidence="3 4" key="1">
    <citation type="submission" date="2017-09" db="EMBL/GenBank/DDBJ databases">
        <title>Genomics of the genus Arcobacter.</title>
        <authorList>
            <person name="Perez-Cataluna A."/>
            <person name="Figueras M.J."/>
            <person name="Salas-Masso N."/>
        </authorList>
    </citation>
    <scope>NUCLEOTIDE SEQUENCE [LARGE SCALE GENOMIC DNA]</scope>
    <source>
        <strain evidence="3 4">DSM 18005</strain>
    </source>
</reference>
<protein>
    <recommendedName>
        <fullName evidence="2">Pyruvate carboxyltransferase domain-containing protein</fullName>
    </recommendedName>
</protein>
<dbReference type="OrthoDB" id="9803573at2"/>
<dbReference type="Proteomes" id="UP000233248">
    <property type="component" value="Unassembled WGS sequence"/>
</dbReference>
<dbReference type="Gene3D" id="3.20.20.70">
    <property type="entry name" value="Aldolase class I"/>
    <property type="match status" value="1"/>
</dbReference>
<dbReference type="InterPro" id="IPR013785">
    <property type="entry name" value="Aldolase_TIM"/>
</dbReference>
<evidence type="ECO:0000313" key="3">
    <source>
        <dbReference type="EMBL" id="PKI81721.1"/>
    </source>
</evidence>
<gene>
    <name evidence="3" type="ORF">CP960_02850</name>
</gene>
<dbReference type="AlphaFoldDB" id="A0A2N1J586"/>
<accession>A0A2N1J586</accession>
<name>A0A2N1J586_9BACT</name>
<feature type="domain" description="Pyruvate carboxyltransferase" evidence="2">
    <location>
        <begin position="2"/>
        <end position="253"/>
    </location>
</feature>
<keyword evidence="4" id="KW-1185">Reference proteome</keyword>
<dbReference type="PANTHER" id="PTHR10277">
    <property type="entry name" value="HOMOCITRATE SYNTHASE-RELATED"/>
    <property type="match status" value="1"/>
</dbReference>
<dbReference type="SUPFAM" id="SSF51569">
    <property type="entry name" value="Aldolase"/>
    <property type="match status" value="1"/>
</dbReference>
<dbReference type="InterPro" id="IPR050073">
    <property type="entry name" value="2-IPM_HCS-like"/>
</dbReference>
<dbReference type="PROSITE" id="PS50991">
    <property type="entry name" value="PYR_CT"/>
    <property type="match status" value="1"/>
</dbReference>
<organism evidence="3 4">
    <name type="scientific">Malaciobacter halophilus</name>
    <dbReference type="NCBI Taxonomy" id="197482"/>
    <lineage>
        <taxon>Bacteria</taxon>
        <taxon>Pseudomonadati</taxon>
        <taxon>Campylobacterota</taxon>
        <taxon>Epsilonproteobacteria</taxon>
        <taxon>Campylobacterales</taxon>
        <taxon>Arcobacteraceae</taxon>
        <taxon>Malaciobacter</taxon>
    </lineage>
</organism>
<comment type="caution">
    <text evidence="3">The sequence shown here is derived from an EMBL/GenBank/DDBJ whole genome shotgun (WGS) entry which is preliminary data.</text>
</comment>
<dbReference type="PANTHER" id="PTHR10277:SF9">
    <property type="entry name" value="2-ISOPROPYLMALATE SYNTHASE 1, CHLOROPLASTIC-RELATED"/>
    <property type="match status" value="1"/>
</dbReference>
<proteinExistence type="predicted"/>
<evidence type="ECO:0000313" key="4">
    <source>
        <dbReference type="Proteomes" id="UP000233248"/>
    </source>
</evidence>
<evidence type="ECO:0000259" key="2">
    <source>
        <dbReference type="PROSITE" id="PS50991"/>
    </source>
</evidence>
<dbReference type="EMBL" id="NXIF01000009">
    <property type="protein sequence ID" value="PKI81721.1"/>
    <property type="molecule type" value="Genomic_DNA"/>
</dbReference>
<dbReference type="RefSeq" id="WP_101183726.1">
    <property type="nucleotide sequence ID" value="NZ_CP031218.1"/>
</dbReference>
<keyword evidence="1" id="KW-0464">Manganese</keyword>
<dbReference type="GO" id="GO:0009098">
    <property type="term" value="P:L-leucine biosynthetic process"/>
    <property type="evidence" value="ECO:0007669"/>
    <property type="project" value="TreeGrafter"/>
</dbReference>
<dbReference type="KEGG" id="ahs:AHALO_1877"/>
<sequence length="499" mass="57857">MIKLVDCTLRDGGYYTNWDFDKNLIKKYFKYINQLPIDIIEIGYRNKTKEGYFGEFFYLPQNTIKRLNKSTEKKLSIMLNAKDCNLKDLDNLLKDLNKEKTIIRIATAVEKLETTFLLAKEINKKGFQVAINIMYISKIVNNNLFFEKLKKLKLENNVFCLYLVDSYGSILPMDLEKLINKIKKVSNIELGFHGHNNLEMALINTLTAVKNKVKYIDSTILGMGRGAGNLKTELFLTYLKSQKKKNVNLKTLGKLTELFVPLKKQYEWGTNLAYMVSGSYTLPQKEVMDALKVNRYSLAGIVDSLHKEENKQNIKKLTQENSVNSCIIIGGGESIDNHLNSIKQFLRKNKKITIIHSTSKYINKFKKLSNNQLFAVAGDELTKLDKIYTHISKYILEPNFKRIKEELFDKNIFYELENINFINKYKDSPLTISLQIASNLNCKEIFLVGFDGYSELKNKKDFYLMEENQTIINSFDKPLISLTETKYKNLLQKSIYSQI</sequence>
<evidence type="ECO:0000256" key="1">
    <source>
        <dbReference type="ARBA" id="ARBA00023211"/>
    </source>
</evidence>
<dbReference type="Pfam" id="PF00682">
    <property type="entry name" value="HMGL-like"/>
    <property type="match status" value="1"/>
</dbReference>
<dbReference type="InterPro" id="IPR000891">
    <property type="entry name" value="PYR_CT"/>
</dbReference>